<sequence>MDSLVILRNLRVPVYTWAPDSSLDEAPGILSRVRGPSRDVDAESRFQALGKTMLPGRGSWGSLTVLATHPVRLDCPITNDMQHVHQSLSPPRYLHSVTFTSPTNDCPSIIQSPPRLFPITSPHLVSQASSVQLLLEVSRWFCASATPQNPLSTADQN</sequence>
<keyword evidence="2" id="KW-1185">Reference proteome</keyword>
<name>A0A4V6RHC1_9PEZI</name>
<gene>
    <name evidence="1" type="ORF">EX30DRAFT_351256</name>
</gene>
<evidence type="ECO:0000313" key="2">
    <source>
        <dbReference type="Proteomes" id="UP000298138"/>
    </source>
</evidence>
<protein>
    <submittedName>
        <fullName evidence="1">Uncharacterized protein</fullName>
    </submittedName>
</protein>
<organism evidence="1 2">
    <name type="scientific">Ascodesmis nigricans</name>
    <dbReference type="NCBI Taxonomy" id="341454"/>
    <lineage>
        <taxon>Eukaryota</taxon>
        <taxon>Fungi</taxon>
        <taxon>Dikarya</taxon>
        <taxon>Ascomycota</taxon>
        <taxon>Pezizomycotina</taxon>
        <taxon>Pezizomycetes</taxon>
        <taxon>Pezizales</taxon>
        <taxon>Ascodesmidaceae</taxon>
        <taxon>Ascodesmis</taxon>
    </lineage>
</organism>
<accession>A0A4V6RHC1</accession>
<dbReference type="Proteomes" id="UP000298138">
    <property type="component" value="Unassembled WGS sequence"/>
</dbReference>
<evidence type="ECO:0000313" key="1">
    <source>
        <dbReference type="EMBL" id="TGZ78234.1"/>
    </source>
</evidence>
<proteinExistence type="predicted"/>
<dbReference type="InParanoid" id="A0A4V6RHC1"/>
<reference evidence="1 2" key="1">
    <citation type="submission" date="2019-04" db="EMBL/GenBank/DDBJ databases">
        <title>Comparative genomics and transcriptomics to analyze fruiting body development in filamentous ascomycetes.</title>
        <authorList>
            <consortium name="DOE Joint Genome Institute"/>
            <person name="Lutkenhaus R."/>
            <person name="Traeger S."/>
            <person name="Breuer J."/>
            <person name="Kuo A."/>
            <person name="Lipzen A."/>
            <person name="Pangilinan J."/>
            <person name="Dilworth D."/>
            <person name="Sandor L."/>
            <person name="Poggeler S."/>
            <person name="Barry K."/>
            <person name="Grigoriev I.V."/>
            <person name="Nowrousian M."/>
        </authorList>
    </citation>
    <scope>NUCLEOTIDE SEQUENCE [LARGE SCALE GENOMIC DNA]</scope>
    <source>
        <strain evidence="1 2">CBS 389.68</strain>
    </source>
</reference>
<dbReference type="AlphaFoldDB" id="A0A4V6RHC1"/>
<dbReference type="EMBL" id="ML220144">
    <property type="protein sequence ID" value="TGZ78234.1"/>
    <property type="molecule type" value="Genomic_DNA"/>
</dbReference>